<evidence type="ECO:0000256" key="1">
    <source>
        <dbReference type="ARBA" id="ARBA00010523"/>
    </source>
</evidence>
<reference evidence="5" key="1">
    <citation type="submission" date="2016-10" db="EMBL/GenBank/DDBJ databases">
        <title>Frankia sp. NRRL B-16386 Genome sequencing.</title>
        <authorList>
            <person name="Ghodhbane-Gtari F."/>
            <person name="Swanson E."/>
            <person name="Gueddou A."/>
            <person name="Hezbri K."/>
            <person name="Ktari K."/>
            <person name="Nouioui I."/>
            <person name="Morris K."/>
            <person name="Simpson S."/>
            <person name="Abebe-Akele F."/>
            <person name="Thomas K."/>
            <person name="Gtari M."/>
            <person name="Tisa L.S."/>
        </authorList>
    </citation>
    <scope>NUCLEOTIDE SEQUENCE [LARGE SCALE GENOMIC DNA]</scope>
    <source>
        <strain evidence="5">NRRL B-16386</strain>
    </source>
</reference>
<accession>A0A1V2IGC0</accession>
<comment type="caution">
    <text evidence="4">The sequence shown here is derived from an EMBL/GenBank/DDBJ whole genome shotgun (WGS) entry which is preliminary data.</text>
</comment>
<dbReference type="GO" id="GO:0004476">
    <property type="term" value="F:mannose-6-phosphate isomerase activity"/>
    <property type="evidence" value="ECO:0007669"/>
    <property type="project" value="InterPro"/>
</dbReference>
<dbReference type="EMBL" id="MOMC01000012">
    <property type="protein sequence ID" value="ONH32242.1"/>
    <property type="molecule type" value="Genomic_DNA"/>
</dbReference>
<protein>
    <submittedName>
        <fullName evidence="4">Mannose-6-phosphate isomerase</fullName>
    </submittedName>
</protein>
<organism evidence="4 5">
    <name type="scientific">Pseudofrankia asymbiotica</name>
    <dbReference type="NCBI Taxonomy" id="1834516"/>
    <lineage>
        <taxon>Bacteria</taxon>
        <taxon>Bacillati</taxon>
        <taxon>Actinomycetota</taxon>
        <taxon>Actinomycetes</taxon>
        <taxon>Frankiales</taxon>
        <taxon>Frankiaceae</taxon>
        <taxon>Pseudofrankia</taxon>
    </lineage>
</organism>
<dbReference type="InterPro" id="IPR001347">
    <property type="entry name" value="SIS_dom"/>
</dbReference>
<sequence>MYVDERVLDESERLAAADPGGLLRELATGGRQIRETWRLAEEAGAGRLGADGRPRAVLVVGTGAAAGAADVLVAAAGATSPVPVIGHHDHGLPGWVGVADVVLAVSGSGRSPLTLNAVEDADRRGCRVLAVGPADTPLHYLAERARASFVAIDGARPERASLWALATPLLVAGAALGVCRDVAAGVEAAAARLEEIATRSRPSSESFVNPAKLLALELAGTLPMIWGTSPATAAAASRAATQLAVTAKYPVLHGGLPHPAIYQIAAFDGVFGARAAAATGGDDELDDFFRDRADDQLTTRLRLILLRDPGNEHPDVSRRADASVRVAAERGVGVTELSAAGSHPVERLASLVGLLDYASVYLAMLIGIDPSLEPAIHDLDRIH</sequence>
<dbReference type="STRING" id="1834516.BL253_05755"/>
<dbReference type="SUPFAM" id="SSF53697">
    <property type="entry name" value="SIS domain"/>
    <property type="match status" value="1"/>
</dbReference>
<dbReference type="GO" id="GO:0097367">
    <property type="term" value="F:carbohydrate derivative binding"/>
    <property type="evidence" value="ECO:0007669"/>
    <property type="project" value="InterPro"/>
</dbReference>
<evidence type="ECO:0000313" key="5">
    <source>
        <dbReference type="Proteomes" id="UP000188929"/>
    </source>
</evidence>
<keyword evidence="5" id="KW-1185">Reference proteome</keyword>
<evidence type="ECO:0000259" key="3">
    <source>
        <dbReference type="PROSITE" id="PS51464"/>
    </source>
</evidence>
<name>A0A1V2IGC0_9ACTN</name>
<evidence type="ECO:0000256" key="2">
    <source>
        <dbReference type="ARBA" id="ARBA00023235"/>
    </source>
</evidence>
<proteinExistence type="inferred from homology"/>
<dbReference type="PROSITE" id="PS51464">
    <property type="entry name" value="SIS"/>
    <property type="match status" value="1"/>
</dbReference>
<dbReference type="RefSeq" id="WP_076814255.1">
    <property type="nucleotide sequence ID" value="NZ_MOMC01000012.1"/>
</dbReference>
<feature type="domain" description="SIS" evidence="3">
    <location>
        <begin position="44"/>
        <end position="178"/>
    </location>
</feature>
<dbReference type="GO" id="GO:0005975">
    <property type="term" value="P:carbohydrate metabolic process"/>
    <property type="evidence" value="ECO:0007669"/>
    <property type="project" value="InterPro"/>
</dbReference>
<dbReference type="AlphaFoldDB" id="A0A1V2IGC0"/>
<dbReference type="GO" id="GO:1901135">
    <property type="term" value="P:carbohydrate derivative metabolic process"/>
    <property type="evidence" value="ECO:0007669"/>
    <property type="project" value="InterPro"/>
</dbReference>
<dbReference type="GO" id="GO:0004347">
    <property type="term" value="F:glucose-6-phosphate isomerase activity"/>
    <property type="evidence" value="ECO:0007669"/>
    <property type="project" value="InterPro"/>
</dbReference>
<dbReference type="OrthoDB" id="5241724at2"/>
<keyword evidence="2 4" id="KW-0413">Isomerase</keyword>
<comment type="similarity">
    <text evidence="1">Belongs to the PGI/PMI family.</text>
</comment>
<dbReference type="InterPro" id="IPR019490">
    <property type="entry name" value="Glu6P/Mann6P_isomerase_C"/>
</dbReference>
<gene>
    <name evidence="4" type="ORF">BL253_05755</name>
</gene>
<dbReference type="InterPro" id="IPR046348">
    <property type="entry name" value="SIS_dom_sf"/>
</dbReference>
<dbReference type="Pfam" id="PF10432">
    <property type="entry name" value="bact-PGI_C"/>
    <property type="match status" value="1"/>
</dbReference>
<evidence type="ECO:0000313" key="4">
    <source>
        <dbReference type="EMBL" id="ONH32242.1"/>
    </source>
</evidence>
<dbReference type="Gene3D" id="3.40.50.10490">
    <property type="entry name" value="Glucose-6-phosphate isomerase like protein, domain 1"/>
    <property type="match status" value="2"/>
</dbReference>
<dbReference type="Proteomes" id="UP000188929">
    <property type="component" value="Unassembled WGS sequence"/>
</dbReference>